<accession>A0ABW4TMJ3</accession>
<evidence type="ECO:0000313" key="4">
    <source>
        <dbReference type="Proteomes" id="UP001597351"/>
    </source>
</evidence>
<protein>
    <submittedName>
        <fullName evidence="3">Universal stress protein</fullName>
    </submittedName>
</protein>
<dbReference type="CDD" id="cd00293">
    <property type="entry name" value="USP-like"/>
    <property type="match status" value="1"/>
</dbReference>
<sequence length="151" mass="15158">MADVVNEVTVEGGLLVGHDGSAAAGEAVRWAADLAAELGEPLHVLRAWALLNAPEPASKVGGFIPPMADWEAAVRADLAADVEALGLSGAVHLHVAHAQSSAALLHAAAGARMLVVGRRGAGGFRGLGFGSTADQVVRHSPCPVIVVPVGS</sequence>
<dbReference type="RefSeq" id="WP_343917912.1">
    <property type="nucleotide sequence ID" value="NZ_BAAAJT010000002.1"/>
</dbReference>
<dbReference type="EMBL" id="JBHUGD010000003">
    <property type="protein sequence ID" value="MFD1947118.1"/>
    <property type="molecule type" value="Genomic_DNA"/>
</dbReference>
<dbReference type="PANTHER" id="PTHR46268:SF6">
    <property type="entry name" value="UNIVERSAL STRESS PROTEIN UP12"/>
    <property type="match status" value="1"/>
</dbReference>
<dbReference type="Gene3D" id="3.40.50.620">
    <property type="entry name" value="HUPs"/>
    <property type="match status" value="1"/>
</dbReference>
<feature type="domain" description="UspA" evidence="2">
    <location>
        <begin position="15"/>
        <end position="148"/>
    </location>
</feature>
<comment type="similarity">
    <text evidence="1">Belongs to the universal stress protein A family.</text>
</comment>
<comment type="caution">
    <text evidence="3">The sequence shown here is derived from an EMBL/GenBank/DDBJ whole genome shotgun (WGS) entry which is preliminary data.</text>
</comment>
<dbReference type="InterPro" id="IPR006016">
    <property type="entry name" value="UspA"/>
</dbReference>
<dbReference type="Proteomes" id="UP001597351">
    <property type="component" value="Unassembled WGS sequence"/>
</dbReference>
<evidence type="ECO:0000259" key="2">
    <source>
        <dbReference type="Pfam" id="PF00582"/>
    </source>
</evidence>
<dbReference type="PANTHER" id="PTHR46268">
    <property type="entry name" value="STRESS RESPONSE PROTEIN NHAX"/>
    <property type="match status" value="1"/>
</dbReference>
<evidence type="ECO:0000256" key="1">
    <source>
        <dbReference type="ARBA" id="ARBA00008791"/>
    </source>
</evidence>
<organism evidence="3 4">
    <name type="scientific">Nocardioides aestuarii</name>
    <dbReference type="NCBI Taxonomy" id="252231"/>
    <lineage>
        <taxon>Bacteria</taxon>
        <taxon>Bacillati</taxon>
        <taxon>Actinomycetota</taxon>
        <taxon>Actinomycetes</taxon>
        <taxon>Propionibacteriales</taxon>
        <taxon>Nocardioidaceae</taxon>
        <taxon>Nocardioides</taxon>
    </lineage>
</organism>
<dbReference type="InterPro" id="IPR014729">
    <property type="entry name" value="Rossmann-like_a/b/a_fold"/>
</dbReference>
<dbReference type="PRINTS" id="PR01438">
    <property type="entry name" value="UNVRSLSTRESS"/>
</dbReference>
<keyword evidence="4" id="KW-1185">Reference proteome</keyword>
<dbReference type="Pfam" id="PF00582">
    <property type="entry name" value="Usp"/>
    <property type="match status" value="1"/>
</dbReference>
<proteinExistence type="inferred from homology"/>
<dbReference type="SUPFAM" id="SSF52402">
    <property type="entry name" value="Adenine nucleotide alpha hydrolases-like"/>
    <property type="match status" value="1"/>
</dbReference>
<evidence type="ECO:0000313" key="3">
    <source>
        <dbReference type="EMBL" id="MFD1947118.1"/>
    </source>
</evidence>
<gene>
    <name evidence="3" type="ORF">ACFSDE_09965</name>
</gene>
<name>A0ABW4TMJ3_9ACTN</name>
<reference evidence="4" key="1">
    <citation type="journal article" date="2019" name="Int. J. Syst. Evol. Microbiol.">
        <title>The Global Catalogue of Microorganisms (GCM) 10K type strain sequencing project: providing services to taxonomists for standard genome sequencing and annotation.</title>
        <authorList>
            <consortium name="The Broad Institute Genomics Platform"/>
            <consortium name="The Broad Institute Genome Sequencing Center for Infectious Disease"/>
            <person name="Wu L."/>
            <person name="Ma J."/>
        </authorList>
    </citation>
    <scope>NUCLEOTIDE SEQUENCE [LARGE SCALE GENOMIC DNA]</scope>
    <source>
        <strain evidence="4">CGMCC 1.12477</strain>
    </source>
</reference>
<dbReference type="InterPro" id="IPR006015">
    <property type="entry name" value="Universal_stress_UspA"/>
</dbReference>